<keyword evidence="4" id="KW-1185">Reference proteome</keyword>
<dbReference type="RefSeq" id="WP_109821496.1">
    <property type="nucleotide sequence ID" value="NZ_QGKL01000004.1"/>
</dbReference>
<dbReference type="SUPFAM" id="SSF52833">
    <property type="entry name" value="Thioredoxin-like"/>
    <property type="match status" value="1"/>
</dbReference>
<evidence type="ECO:0000313" key="3">
    <source>
        <dbReference type="EMBL" id="PWQ99601.1"/>
    </source>
</evidence>
<dbReference type="PROSITE" id="PS51353">
    <property type="entry name" value="ARSC"/>
    <property type="match status" value="1"/>
</dbReference>
<comment type="similarity">
    <text evidence="1 2">Belongs to the ArsC family.</text>
</comment>
<dbReference type="OrthoDB" id="9803749at2"/>
<gene>
    <name evidence="3" type="ORF">DKT75_00590</name>
</gene>
<dbReference type="Proteomes" id="UP000245506">
    <property type="component" value="Unassembled WGS sequence"/>
</dbReference>
<proteinExistence type="inferred from homology"/>
<accession>A0A317CN19</accession>
<dbReference type="InterPro" id="IPR036249">
    <property type="entry name" value="Thioredoxin-like_sf"/>
</dbReference>
<dbReference type="InterPro" id="IPR006660">
    <property type="entry name" value="Arsenate_reductase-like"/>
</dbReference>
<dbReference type="InterPro" id="IPR006504">
    <property type="entry name" value="Tscrpt_reg_Spx/MgsR"/>
</dbReference>
<evidence type="ECO:0000256" key="2">
    <source>
        <dbReference type="PROSITE-ProRule" id="PRU01282"/>
    </source>
</evidence>
<dbReference type="NCBIfam" id="TIGR01617">
    <property type="entry name" value="arsC_related"/>
    <property type="match status" value="1"/>
</dbReference>
<comment type="caution">
    <text evidence="3">The sequence shown here is derived from an EMBL/GenBank/DDBJ whole genome shotgun (WGS) entry which is preliminary data.</text>
</comment>
<dbReference type="CDD" id="cd03035">
    <property type="entry name" value="ArsC_Yffb"/>
    <property type="match status" value="1"/>
</dbReference>
<dbReference type="PANTHER" id="PTHR30041">
    <property type="entry name" value="ARSENATE REDUCTASE"/>
    <property type="match status" value="1"/>
</dbReference>
<protein>
    <submittedName>
        <fullName evidence="3">ArsC family reductase</fullName>
    </submittedName>
</protein>
<dbReference type="Gene3D" id="3.40.30.10">
    <property type="entry name" value="Glutaredoxin"/>
    <property type="match status" value="1"/>
</dbReference>
<sequence length="115" mass="13449">MTVILYGIKNCDTVKKARKYLDAKNVEYTFHDFREDGLNPVQLAAWCRELGWEKLLNKRSTTWRQLPDETKENINEVLATMVMEDQPTLIKRPVMEHPDGVLVGFSEKAYDQLFD</sequence>
<dbReference type="PANTHER" id="PTHR30041:SF8">
    <property type="entry name" value="PROTEIN YFFB"/>
    <property type="match status" value="1"/>
</dbReference>
<dbReference type="Pfam" id="PF03960">
    <property type="entry name" value="ArsC"/>
    <property type="match status" value="1"/>
</dbReference>
<evidence type="ECO:0000256" key="1">
    <source>
        <dbReference type="ARBA" id="ARBA00007198"/>
    </source>
</evidence>
<organism evidence="3 4">
    <name type="scientific">Leucothrix arctica</name>
    <dbReference type="NCBI Taxonomy" id="1481894"/>
    <lineage>
        <taxon>Bacteria</taxon>
        <taxon>Pseudomonadati</taxon>
        <taxon>Pseudomonadota</taxon>
        <taxon>Gammaproteobacteria</taxon>
        <taxon>Thiotrichales</taxon>
        <taxon>Thiotrichaceae</taxon>
        <taxon>Leucothrix</taxon>
    </lineage>
</organism>
<evidence type="ECO:0000313" key="4">
    <source>
        <dbReference type="Proteomes" id="UP000245506"/>
    </source>
</evidence>
<dbReference type="NCBIfam" id="NF008107">
    <property type="entry name" value="PRK10853.1"/>
    <property type="match status" value="1"/>
</dbReference>
<reference evidence="3 4" key="1">
    <citation type="submission" date="2018-05" db="EMBL/GenBank/DDBJ databases">
        <title>Leucothrix arctica sp. nov., isolated from Arctic seawater.</title>
        <authorList>
            <person name="Choi A."/>
            <person name="Baek K."/>
        </authorList>
    </citation>
    <scope>NUCLEOTIDE SEQUENCE [LARGE SCALE GENOMIC DNA]</scope>
    <source>
        <strain evidence="3 4">IMCC9719</strain>
    </source>
</reference>
<dbReference type="EMBL" id="QGKL01000004">
    <property type="protein sequence ID" value="PWQ99601.1"/>
    <property type="molecule type" value="Genomic_DNA"/>
</dbReference>
<name>A0A317CN19_9GAMM</name>
<dbReference type="AlphaFoldDB" id="A0A317CN19"/>